<gene>
    <name evidence="9" type="ORF">NCGR_LOCUS5660</name>
</gene>
<evidence type="ECO:0000256" key="8">
    <source>
        <dbReference type="SAM" id="Phobius"/>
    </source>
</evidence>
<feature type="transmembrane region" description="Helical" evidence="8">
    <location>
        <begin position="269"/>
        <end position="288"/>
    </location>
</feature>
<dbReference type="GO" id="GO:0006817">
    <property type="term" value="P:phosphate ion transport"/>
    <property type="evidence" value="ECO:0007669"/>
    <property type="project" value="UniProtKB-KW"/>
</dbReference>
<reference evidence="9" key="1">
    <citation type="submission" date="2020-10" db="EMBL/GenBank/DDBJ databases">
        <authorList>
            <person name="Han B."/>
            <person name="Lu T."/>
            <person name="Zhao Q."/>
            <person name="Huang X."/>
            <person name="Zhao Y."/>
        </authorList>
    </citation>
    <scope>NUCLEOTIDE SEQUENCE</scope>
</reference>
<keyword evidence="2" id="KW-0592">Phosphate transport</keyword>
<sequence length="309" mass="33313">MQGFGIQAAGAIAIGVTALFRSRFPAPAYNVDPAASTPAEADLVWRIILMFGAVPAALTFYSRMKMPETARHTALVARNAERAAADKSRVLQVDIGSKEGLEEEATTMGPPPFGLFSREFFRRDTPAGHDVDTLIALCGTVPGYWFTVAFIDVVGRFAIQAVGFLMTATFMLGLAVPYRQWTRPGNQTGFVVMYALTFFFPNFGPNATTFIVPAEIYPARLRATCHGISAASGKVSAIIGSFGFLYLAQSQDPAKTAHGYPPGIGVRNSLLLLAWCSFLGFMLTLLVPEPKGKSLEEMSRETEPAAAEP</sequence>
<dbReference type="InterPro" id="IPR036259">
    <property type="entry name" value="MFS_trans_sf"/>
</dbReference>
<dbReference type="AlphaFoldDB" id="A0A811MRP4"/>
<keyword evidence="4" id="KW-0769">Symport</keyword>
<organism evidence="9 10">
    <name type="scientific">Miscanthus lutarioriparius</name>
    <dbReference type="NCBI Taxonomy" id="422564"/>
    <lineage>
        <taxon>Eukaryota</taxon>
        <taxon>Viridiplantae</taxon>
        <taxon>Streptophyta</taxon>
        <taxon>Embryophyta</taxon>
        <taxon>Tracheophyta</taxon>
        <taxon>Spermatophyta</taxon>
        <taxon>Magnoliopsida</taxon>
        <taxon>Liliopsida</taxon>
        <taxon>Poales</taxon>
        <taxon>Poaceae</taxon>
        <taxon>PACMAD clade</taxon>
        <taxon>Panicoideae</taxon>
        <taxon>Andropogonodae</taxon>
        <taxon>Andropogoneae</taxon>
        <taxon>Saccharinae</taxon>
        <taxon>Miscanthus</taxon>
    </lineage>
</organism>
<dbReference type="InterPro" id="IPR005828">
    <property type="entry name" value="MFS_sugar_transport-like"/>
</dbReference>
<evidence type="ECO:0000256" key="5">
    <source>
        <dbReference type="ARBA" id="ARBA00022989"/>
    </source>
</evidence>
<keyword evidence="2" id="KW-0813">Transport</keyword>
<evidence type="ECO:0000313" key="9">
    <source>
        <dbReference type="EMBL" id="CAD6209455.1"/>
    </source>
</evidence>
<feature type="transmembrane region" description="Helical" evidence="8">
    <location>
        <begin position="131"/>
        <end position="151"/>
    </location>
</feature>
<protein>
    <recommendedName>
        <fullName evidence="7">H(+)/Pi cotransporter</fullName>
    </recommendedName>
</protein>
<dbReference type="GO" id="GO:0015293">
    <property type="term" value="F:symporter activity"/>
    <property type="evidence" value="ECO:0007669"/>
    <property type="project" value="UniProtKB-KW"/>
</dbReference>
<evidence type="ECO:0000256" key="6">
    <source>
        <dbReference type="ARBA" id="ARBA00023136"/>
    </source>
</evidence>
<evidence type="ECO:0000256" key="3">
    <source>
        <dbReference type="ARBA" id="ARBA00022692"/>
    </source>
</evidence>
<dbReference type="Gene3D" id="1.20.1250.20">
    <property type="entry name" value="MFS general substrate transporter like domains"/>
    <property type="match status" value="1"/>
</dbReference>
<comment type="subcellular location">
    <subcellularLocation>
        <location evidence="1">Membrane</location>
        <topology evidence="1">Multi-pass membrane protein</topology>
    </subcellularLocation>
</comment>
<evidence type="ECO:0000256" key="2">
    <source>
        <dbReference type="ARBA" id="ARBA00022592"/>
    </source>
</evidence>
<dbReference type="OrthoDB" id="433512at2759"/>
<dbReference type="Proteomes" id="UP000604825">
    <property type="component" value="Unassembled WGS sequence"/>
</dbReference>
<feature type="transmembrane region" description="Helical" evidence="8">
    <location>
        <begin position="226"/>
        <end position="248"/>
    </location>
</feature>
<dbReference type="GO" id="GO:0016020">
    <property type="term" value="C:membrane"/>
    <property type="evidence" value="ECO:0007669"/>
    <property type="project" value="UniProtKB-SubCell"/>
</dbReference>
<keyword evidence="10" id="KW-1185">Reference proteome</keyword>
<proteinExistence type="predicted"/>
<keyword evidence="3 8" id="KW-0812">Transmembrane</keyword>
<dbReference type="Pfam" id="PF00083">
    <property type="entry name" value="Sugar_tr"/>
    <property type="match status" value="1"/>
</dbReference>
<accession>A0A811MRP4</accession>
<feature type="transmembrane region" description="Helical" evidence="8">
    <location>
        <begin position="190"/>
        <end position="214"/>
    </location>
</feature>
<evidence type="ECO:0000256" key="7">
    <source>
        <dbReference type="ARBA" id="ARBA00032043"/>
    </source>
</evidence>
<keyword evidence="5 8" id="KW-1133">Transmembrane helix</keyword>
<dbReference type="PANTHER" id="PTHR24064">
    <property type="entry name" value="SOLUTE CARRIER FAMILY 22 MEMBER"/>
    <property type="match status" value="1"/>
</dbReference>
<feature type="transmembrane region" description="Helical" evidence="8">
    <location>
        <begin position="43"/>
        <end position="61"/>
    </location>
</feature>
<dbReference type="EMBL" id="CAJGYO010000002">
    <property type="protein sequence ID" value="CAD6209455.1"/>
    <property type="molecule type" value="Genomic_DNA"/>
</dbReference>
<feature type="transmembrane region" description="Helical" evidence="8">
    <location>
        <begin position="157"/>
        <end position="178"/>
    </location>
</feature>
<dbReference type="SUPFAM" id="SSF103473">
    <property type="entry name" value="MFS general substrate transporter"/>
    <property type="match status" value="1"/>
</dbReference>
<evidence type="ECO:0000256" key="1">
    <source>
        <dbReference type="ARBA" id="ARBA00004141"/>
    </source>
</evidence>
<evidence type="ECO:0000256" key="4">
    <source>
        <dbReference type="ARBA" id="ARBA00022847"/>
    </source>
</evidence>
<comment type="caution">
    <text evidence="9">The sequence shown here is derived from an EMBL/GenBank/DDBJ whole genome shotgun (WGS) entry which is preliminary data.</text>
</comment>
<name>A0A811MRP4_9POAL</name>
<keyword evidence="6 8" id="KW-0472">Membrane</keyword>
<evidence type="ECO:0000313" key="10">
    <source>
        <dbReference type="Proteomes" id="UP000604825"/>
    </source>
</evidence>